<evidence type="ECO:0000313" key="2">
    <source>
        <dbReference type="EMBL" id="BAY81938.1"/>
    </source>
</evidence>
<gene>
    <name evidence="2" type="ORF">NIES267_14160</name>
</gene>
<dbReference type="Proteomes" id="UP000218418">
    <property type="component" value="Chromosome"/>
</dbReference>
<accession>A0A1Z4LLG6</accession>
<dbReference type="OrthoDB" id="3199616at2"/>
<dbReference type="PANTHER" id="PTHR36836">
    <property type="entry name" value="COLANIC ACID BIOSYNTHESIS PROTEIN WCAK"/>
    <property type="match status" value="1"/>
</dbReference>
<dbReference type="AlphaFoldDB" id="A0A1Z4LLG6"/>
<dbReference type="PANTHER" id="PTHR36836:SF1">
    <property type="entry name" value="COLANIC ACID BIOSYNTHESIS PROTEIN WCAK"/>
    <property type="match status" value="1"/>
</dbReference>
<keyword evidence="3" id="KW-1185">Reference proteome</keyword>
<proteinExistence type="predicted"/>
<sequence length="351" mass="41036">MNILLMGYYGFHNVGDDLFLRQLIDYFAKKQDVKNIFVFCQEDYYERTTDKVRFFAANKLSKLKRLAIILQSQCLMWGGGTLNIEDKPTNLLRLQSIAKWTNKRFCFLGVGLEAINSDEKENKSQVFKNADLLYLRDKQSYESALQKLKPIKACCLGGDLAFLNLDYYQSYIKENKSNEIKNISFSGKFWWGEGRGEFYGQQLMQFVEKYNSVIHLLPAHVGEERNDNKFHHLLKKYLPESNYKLHSWEKPIEFVEILSDMDLHFGNRLHSVILADILGIPSVGISGLNTKIQHYIDKTEMVPELRLLDFMEPIELHNIEKLFREYQRPNEFILNESKTAKEGVELVFKAN</sequence>
<protein>
    <recommendedName>
        <fullName evidence="1">Polysaccharide pyruvyl transferase domain-containing protein</fullName>
    </recommendedName>
</protein>
<organism evidence="2 3">
    <name type="scientific">Calothrix parasitica NIES-267</name>
    <dbReference type="NCBI Taxonomy" id="1973488"/>
    <lineage>
        <taxon>Bacteria</taxon>
        <taxon>Bacillati</taxon>
        <taxon>Cyanobacteriota</taxon>
        <taxon>Cyanophyceae</taxon>
        <taxon>Nostocales</taxon>
        <taxon>Calotrichaceae</taxon>
        <taxon>Calothrix</taxon>
    </lineage>
</organism>
<evidence type="ECO:0000313" key="3">
    <source>
        <dbReference type="Proteomes" id="UP000218418"/>
    </source>
</evidence>
<name>A0A1Z4LLG6_9CYAN</name>
<dbReference type="Pfam" id="PF04230">
    <property type="entry name" value="PS_pyruv_trans"/>
    <property type="match status" value="1"/>
</dbReference>
<dbReference type="InterPro" id="IPR007345">
    <property type="entry name" value="Polysacch_pyruvyl_Trfase"/>
</dbReference>
<feature type="domain" description="Polysaccharide pyruvyl transferase" evidence="1">
    <location>
        <begin position="13"/>
        <end position="286"/>
    </location>
</feature>
<reference evidence="2 3" key="1">
    <citation type="submission" date="2017-06" db="EMBL/GenBank/DDBJ databases">
        <title>Genome sequencing of cyanobaciteial culture collection at National Institute for Environmental Studies (NIES).</title>
        <authorList>
            <person name="Hirose Y."/>
            <person name="Shimura Y."/>
            <person name="Fujisawa T."/>
            <person name="Nakamura Y."/>
            <person name="Kawachi M."/>
        </authorList>
    </citation>
    <scope>NUCLEOTIDE SEQUENCE [LARGE SCALE GENOMIC DNA]</scope>
    <source>
        <strain evidence="2 3">NIES-267</strain>
    </source>
</reference>
<dbReference type="EMBL" id="AP018227">
    <property type="protein sequence ID" value="BAY81938.1"/>
    <property type="molecule type" value="Genomic_DNA"/>
</dbReference>
<evidence type="ECO:0000259" key="1">
    <source>
        <dbReference type="Pfam" id="PF04230"/>
    </source>
</evidence>